<dbReference type="AlphaFoldDB" id="A0A1G5G354"/>
<sequence length="120" mass="13246">MTKRKIERIDTPINLAAVREFAPEATTARDGIRKLALEGRAAYTITRLINVYGGVISDDQVKEYLTSIGINVTKALVRDYDKLCTGCGYREKDGHFLCRVCSRKNSDAPGQMVNLGKGHG</sequence>
<organism evidence="1 2">
    <name type="scientific">Desulfoluna spongiiphila</name>
    <dbReference type="NCBI Taxonomy" id="419481"/>
    <lineage>
        <taxon>Bacteria</taxon>
        <taxon>Pseudomonadati</taxon>
        <taxon>Thermodesulfobacteriota</taxon>
        <taxon>Desulfobacteria</taxon>
        <taxon>Desulfobacterales</taxon>
        <taxon>Desulfolunaceae</taxon>
        <taxon>Desulfoluna</taxon>
    </lineage>
</organism>
<name>A0A1G5G354_9BACT</name>
<proteinExistence type="predicted"/>
<evidence type="ECO:0000313" key="1">
    <source>
        <dbReference type="EMBL" id="SCY45158.1"/>
    </source>
</evidence>
<accession>A0A1G5G354</accession>
<dbReference type="Proteomes" id="UP000198870">
    <property type="component" value="Unassembled WGS sequence"/>
</dbReference>
<dbReference type="EMBL" id="FMUX01000009">
    <property type="protein sequence ID" value="SCY45158.1"/>
    <property type="molecule type" value="Genomic_DNA"/>
</dbReference>
<evidence type="ECO:0000313" key="2">
    <source>
        <dbReference type="Proteomes" id="UP000198870"/>
    </source>
</evidence>
<keyword evidence="2" id="KW-1185">Reference proteome</keyword>
<reference evidence="1 2" key="1">
    <citation type="submission" date="2016-10" db="EMBL/GenBank/DDBJ databases">
        <authorList>
            <person name="de Groot N.N."/>
        </authorList>
    </citation>
    <scope>NUCLEOTIDE SEQUENCE [LARGE SCALE GENOMIC DNA]</scope>
    <source>
        <strain evidence="1 2">AA1</strain>
    </source>
</reference>
<protein>
    <submittedName>
        <fullName evidence="1">Uncharacterized protein</fullName>
    </submittedName>
</protein>
<dbReference type="STRING" id="419481.SAMN05216233_109133"/>
<gene>
    <name evidence="1" type="ORF">SAMN05216233_109133</name>
</gene>
<dbReference type="RefSeq" id="WP_092211202.1">
    <property type="nucleotide sequence ID" value="NZ_FMUX01000009.1"/>
</dbReference>